<dbReference type="OrthoDB" id="59108at2"/>
<evidence type="ECO:0000313" key="7">
    <source>
        <dbReference type="EMBL" id="AIE87179.1"/>
    </source>
</evidence>
<dbReference type="InterPro" id="IPR046335">
    <property type="entry name" value="LacI/GalR-like_sensor"/>
</dbReference>
<evidence type="ECO:0000256" key="4">
    <source>
        <dbReference type="ARBA" id="ARBA00023163"/>
    </source>
</evidence>
<gene>
    <name evidence="7" type="ORF">OP10G_3811</name>
</gene>
<sequence>MATIRDVANKAKVSTATVSNVLNAHSGRVRPETRERVLAAIRDLRYRPTAREEKQATILTQNIGVMMTDLAKNPILRHDYFRNILDGILESAMFRGWSVTIFTEKMWGDHGLSIRRTYDGRCDGLILVASNEDHEVVHSLNERGVPIVLVGNSATLPGISSVDIDNESAGSLAATHLIALGHRRFGFVETTDSPTAGERERGFRRILCEAGFGGDDYRVYSPRGSGSVGRLVDEILSGKSRPPTAFFAWHDEAASALIEAFRSHGVCVPEDVSVVGVDGLVRINDSALQLTTVPQPFHSIGKRAASLLIDRLVDPTQPAEVVRFAVELRPGGTTCRPPQDLEPISLSDIAVLSS</sequence>
<dbReference type="KEGG" id="fgi:OP10G_3811"/>
<evidence type="ECO:0000259" key="6">
    <source>
        <dbReference type="PROSITE" id="PS50932"/>
    </source>
</evidence>
<dbReference type="Gene3D" id="1.10.260.40">
    <property type="entry name" value="lambda repressor-like DNA-binding domains"/>
    <property type="match status" value="1"/>
</dbReference>
<dbReference type="InterPro" id="IPR010982">
    <property type="entry name" value="Lambda_DNA-bd_dom_sf"/>
</dbReference>
<dbReference type="GO" id="GO:0020037">
    <property type="term" value="F:heme binding"/>
    <property type="evidence" value="ECO:0007669"/>
    <property type="project" value="InterPro"/>
</dbReference>
<evidence type="ECO:0000313" key="8">
    <source>
        <dbReference type="Proteomes" id="UP000027982"/>
    </source>
</evidence>
<dbReference type="Gene3D" id="3.40.50.2300">
    <property type="match status" value="2"/>
</dbReference>
<dbReference type="AlphaFoldDB" id="A0A068NYP4"/>
<dbReference type="GO" id="GO:0003700">
    <property type="term" value="F:DNA-binding transcription factor activity"/>
    <property type="evidence" value="ECO:0007669"/>
    <property type="project" value="TreeGrafter"/>
</dbReference>
<dbReference type="InterPro" id="IPR000843">
    <property type="entry name" value="HTH_LacI"/>
</dbReference>
<evidence type="ECO:0000259" key="5">
    <source>
        <dbReference type="PROSITE" id="PS50873"/>
    </source>
</evidence>
<keyword evidence="2" id="KW-0805">Transcription regulation</keyword>
<dbReference type="GO" id="GO:0004601">
    <property type="term" value="F:peroxidase activity"/>
    <property type="evidence" value="ECO:0007669"/>
    <property type="project" value="InterPro"/>
</dbReference>
<keyword evidence="4" id="KW-0804">Transcription</keyword>
<dbReference type="PROSITE" id="PS00356">
    <property type="entry name" value="HTH_LACI_1"/>
    <property type="match status" value="1"/>
</dbReference>
<dbReference type="PANTHER" id="PTHR30146">
    <property type="entry name" value="LACI-RELATED TRANSCRIPTIONAL REPRESSOR"/>
    <property type="match status" value="1"/>
</dbReference>
<reference evidence="7 8" key="1">
    <citation type="journal article" date="2014" name="PLoS ONE">
        <title>The first complete genome sequence of the class fimbriimonadia in the phylum armatimonadetes.</title>
        <authorList>
            <person name="Hu Z.Y."/>
            <person name="Wang Y.Z."/>
            <person name="Im W.T."/>
            <person name="Wang S.Y."/>
            <person name="Zhao G.P."/>
            <person name="Zheng H.J."/>
            <person name="Quan Z.X."/>
        </authorList>
    </citation>
    <scope>NUCLEOTIDE SEQUENCE [LARGE SCALE GENOMIC DNA]</scope>
    <source>
        <strain evidence="7">Gsoil 348</strain>
    </source>
</reference>
<evidence type="ECO:0000256" key="1">
    <source>
        <dbReference type="ARBA" id="ARBA00022491"/>
    </source>
</evidence>
<dbReference type="PROSITE" id="PS50932">
    <property type="entry name" value="HTH_LACI_2"/>
    <property type="match status" value="1"/>
</dbReference>
<proteinExistence type="predicted"/>
<dbReference type="PANTHER" id="PTHR30146:SF148">
    <property type="entry name" value="HTH-TYPE TRANSCRIPTIONAL REPRESSOR PURR-RELATED"/>
    <property type="match status" value="1"/>
</dbReference>
<keyword evidence="1" id="KW-0678">Repressor</keyword>
<dbReference type="CDD" id="cd01392">
    <property type="entry name" value="HTH_LacI"/>
    <property type="match status" value="1"/>
</dbReference>
<keyword evidence="8" id="KW-1185">Reference proteome</keyword>
<dbReference type="SMART" id="SM00354">
    <property type="entry name" value="HTH_LACI"/>
    <property type="match status" value="1"/>
</dbReference>
<accession>A0A068NYP4</accession>
<dbReference type="CDD" id="cd06267">
    <property type="entry name" value="PBP1_LacI_sugar_binding-like"/>
    <property type="match status" value="1"/>
</dbReference>
<dbReference type="Pfam" id="PF00356">
    <property type="entry name" value="LacI"/>
    <property type="match status" value="1"/>
</dbReference>
<name>A0A068NYP4_FIMGI</name>
<dbReference type="InterPro" id="IPR028082">
    <property type="entry name" value="Peripla_BP_I"/>
</dbReference>
<protein>
    <submittedName>
        <fullName evidence="7">Transcriptional regulator</fullName>
    </submittedName>
</protein>
<dbReference type="SUPFAM" id="SSF47413">
    <property type="entry name" value="lambda repressor-like DNA-binding domains"/>
    <property type="match status" value="1"/>
</dbReference>
<dbReference type="SUPFAM" id="SSF53822">
    <property type="entry name" value="Periplasmic binding protein-like I"/>
    <property type="match status" value="1"/>
</dbReference>
<dbReference type="GO" id="GO:0006979">
    <property type="term" value="P:response to oxidative stress"/>
    <property type="evidence" value="ECO:0007669"/>
    <property type="project" value="InterPro"/>
</dbReference>
<dbReference type="RefSeq" id="WP_025228900.1">
    <property type="nucleotide sequence ID" value="NZ_CP007139.1"/>
</dbReference>
<dbReference type="Proteomes" id="UP000027982">
    <property type="component" value="Chromosome"/>
</dbReference>
<feature type="domain" description="Plant heme peroxidase family profile" evidence="5">
    <location>
        <begin position="122"/>
        <end position="354"/>
    </location>
</feature>
<dbReference type="STRING" id="661478.OP10G_3811"/>
<dbReference type="HOGENOM" id="CLU_037628_6_1_0"/>
<organism evidence="7 8">
    <name type="scientific">Fimbriimonas ginsengisoli Gsoil 348</name>
    <dbReference type="NCBI Taxonomy" id="661478"/>
    <lineage>
        <taxon>Bacteria</taxon>
        <taxon>Bacillati</taxon>
        <taxon>Armatimonadota</taxon>
        <taxon>Fimbriimonadia</taxon>
        <taxon>Fimbriimonadales</taxon>
        <taxon>Fimbriimonadaceae</taxon>
        <taxon>Fimbriimonas</taxon>
    </lineage>
</organism>
<dbReference type="InterPro" id="IPR002016">
    <property type="entry name" value="Haem_peroxidase"/>
</dbReference>
<dbReference type="GO" id="GO:0000976">
    <property type="term" value="F:transcription cis-regulatory region binding"/>
    <property type="evidence" value="ECO:0007669"/>
    <property type="project" value="TreeGrafter"/>
</dbReference>
<dbReference type="eggNOG" id="COG1609">
    <property type="taxonomic scope" value="Bacteria"/>
</dbReference>
<dbReference type="PROSITE" id="PS50873">
    <property type="entry name" value="PEROXIDASE_4"/>
    <property type="match status" value="1"/>
</dbReference>
<keyword evidence="3" id="KW-0238">DNA-binding</keyword>
<evidence type="ECO:0000256" key="2">
    <source>
        <dbReference type="ARBA" id="ARBA00023015"/>
    </source>
</evidence>
<dbReference type="EMBL" id="CP007139">
    <property type="protein sequence ID" value="AIE87179.1"/>
    <property type="molecule type" value="Genomic_DNA"/>
</dbReference>
<dbReference type="Pfam" id="PF13377">
    <property type="entry name" value="Peripla_BP_3"/>
    <property type="match status" value="1"/>
</dbReference>
<evidence type="ECO:0000256" key="3">
    <source>
        <dbReference type="ARBA" id="ARBA00023125"/>
    </source>
</evidence>
<feature type="domain" description="HTH lacI-type" evidence="6">
    <location>
        <begin position="2"/>
        <end position="55"/>
    </location>
</feature>